<dbReference type="InterPro" id="IPR001789">
    <property type="entry name" value="Sig_transdc_resp-reg_receiver"/>
</dbReference>
<dbReference type="GO" id="GO:0000160">
    <property type="term" value="P:phosphorelay signal transduction system"/>
    <property type="evidence" value="ECO:0007669"/>
    <property type="project" value="InterPro"/>
</dbReference>
<dbReference type="Gene3D" id="3.40.50.2300">
    <property type="match status" value="1"/>
</dbReference>
<dbReference type="PANTHER" id="PTHR44591">
    <property type="entry name" value="STRESS RESPONSE REGULATOR PROTEIN 1"/>
    <property type="match status" value="1"/>
</dbReference>
<protein>
    <submittedName>
        <fullName evidence="5">Response regulator</fullName>
    </submittedName>
</protein>
<sequence>MNKFKLLIAEDDEDLLSVLELMLEDDFELTKTPDTQGAIEYLKENNYHIIIVDVHLKQGSGIEICEFVQTLPPNNRPSIVMLSGDMSDETIHKAFSYGATDYIGKPFNVVAFHERLMRLSRDITQVKALRGEDNRRRSLADTAMKQAAAYGSGLDLLARLNTCKTVDSLMEKVAYGLLAQGYHCAVEFRSDKHTYNFDVDTRTCSANEKKVFQLLHDKGRIYNFGKRTIFNESNASLLVKNMPTEGTSSYDAAIDLLAKLVPALGSRFDALLNVQAMISSREQLNETIDIISQSIQLMEQERKDNLEQIAATIGISFHELEMTEVQEKFFLDLIENKLSVDTTSDKFAHIVDLLKETAERLESEDLTEEDDDDDFMDDDAELF</sequence>
<feature type="domain" description="Response regulatory" evidence="4">
    <location>
        <begin position="5"/>
        <end position="120"/>
    </location>
</feature>
<accession>A0A3N5Y4A4</accession>
<dbReference type="EMBL" id="RPOK01000001">
    <property type="protein sequence ID" value="RPJ68330.1"/>
    <property type="molecule type" value="Genomic_DNA"/>
</dbReference>
<dbReference type="OrthoDB" id="5696993at2"/>
<dbReference type="InterPro" id="IPR011006">
    <property type="entry name" value="CheY-like_superfamily"/>
</dbReference>
<dbReference type="RefSeq" id="WP_124026331.1">
    <property type="nucleotide sequence ID" value="NZ_JBHRSN010000005.1"/>
</dbReference>
<feature type="region of interest" description="Disordered" evidence="3">
    <location>
        <begin position="362"/>
        <end position="383"/>
    </location>
</feature>
<evidence type="ECO:0000313" key="6">
    <source>
        <dbReference type="Proteomes" id="UP000275281"/>
    </source>
</evidence>
<dbReference type="PANTHER" id="PTHR44591:SF3">
    <property type="entry name" value="RESPONSE REGULATORY DOMAIN-CONTAINING PROTEIN"/>
    <property type="match status" value="1"/>
</dbReference>
<dbReference type="SUPFAM" id="SSF52172">
    <property type="entry name" value="CheY-like"/>
    <property type="match status" value="1"/>
</dbReference>
<keyword evidence="1 2" id="KW-0597">Phosphoprotein</keyword>
<feature type="compositionally biased region" description="Acidic residues" evidence="3">
    <location>
        <begin position="364"/>
        <end position="383"/>
    </location>
</feature>
<name>A0A3N5Y4A4_9ALTE</name>
<dbReference type="Proteomes" id="UP000275281">
    <property type="component" value="Unassembled WGS sequence"/>
</dbReference>
<gene>
    <name evidence="5" type="ORF">DRW07_02670</name>
</gene>
<dbReference type="Pfam" id="PF00072">
    <property type="entry name" value="Response_reg"/>
    <property type="match status" value="1"/>
</dbReference>
<dbReference type="AlphaFoldDB" id="A0A3N5Y4A4"/>
<keyword evidence="6" id="KW-1185">Reference proteome</keyword>
<feature type="modified residue" description="4-aspartylphosphate" evidence="2">
    <location>
        <position position="53"/>
    </location>
</feature>
<dbReference type="CDD" id="cd00156">
    <property type="entry name" value="REC"/>
    <property type="match status" value="1"/>
</dbReference>
<dbReference type="SMART" id="SM00448">
    <property type="entry name" value="REC"/>
    <property type="match status" value="1"/>
</dbReference>
<evidence type="ECO:0000256" key="3">
    <source>
        <dbReference type="SAM" id="MobiDB-lite"/>
    </source>
</evidence>
<proteinExistence type="predicted"/>
<evidence type="ECO:0000259" key="4">
    <source>
        <dbReference type="PROSITE" id="PS50110"/>
    </source>
</evidence>
<evidence type="ECO:0000313" key="5">
    <source>
        <dbReference type="EMBL" id="RPJ68330.1"/>
    </source>
</evidence>
<reference evidence="5 6" key="1">
    <citation type="submission" date="2018-11" db="EMBL/GenBank/DDBJ databases">
        <authorList>
            <person name="Ye M.-Q."/>
            <person name="Du Z.-J."/>
        </authorList>
    </citation>
    <scope>NUCLEOTIDE SEQUENCE [LARGE SCALE GENOMIC DNA]</scope>
    <source>
        <strain evidence="5 6">U0105</strain>
    </source>
</reference>
<dbReference type="PROSITE" id="PS50110">
    <property type="entry name" value="RESPONSE_REGULATORY"/>
    <property type="match status" value="1"/>
</dbReference>
<comment type="caution">
    <text evidence="5">The sequence shown here is derived from an EMBL/GenBank/DDBJ whole genome shotgun (WGS) entry which is preliminary data.</text>
</comment>
<organism evidence="5 6">
    <name type="scientific">Alteromonas sediminis</name>
    <dbReference type="NCBI Taxonomy" id="2259342"/>
    <lineage>
        <taxon>Bacteria</taxon>
        <taxon>Pseudomonadati</taxon>
        <taxon>Pseudomonadota</taxon>
        <taxon>Gammaproteobacteria</taxon>
        <taxon>Alteromonadales</taxon>
        <taxon>Alteromonadaceae</taxon>
        <taxon>Alteromonas/Salinimonas group</taxon>
        <taxon>Alteromonas</taxon>
    </lineage>
</organism>
<evidence type="ECO:0000256" key="2">
    <source>
        <dbReference type="PROSITE-ProRule" id="PRU00169"/>
    </source>
</evidence>
<evidence type="ECO:0000256" key="1">
    <source>
        <dbReference type="ARBA" id="ARBA00022553"/>
    </source>
</evidence>
<dbReference type="InterPro" id="IPR050595">
    <property type="entry name" value="Bact_response_regulator"/>
</dbReference>